<evidence type="ECO:0000313" key="3">
    <source>
        <dbReference type="Proteomes" id="UP000719766"/>
    </source>
</evidence>
<feature type="region of interest" description="Disordered" evidence="1">
    <location>
        <begin position="22"/>
        <end position="107"/>
    </location>
</feature>
<gene>
    <name evidence="2" type="ORF">HD556DRAFT_1308598</name>
</gene>
<evidence type="ECO:0000313" key="2">
    <source>
        <dbReference type="EMBL" id="KAG1793454.1"/>
    </source>
</evidence>
<reference evidence="2" key="1">
    <citation type="journal article" date="2020" name="New Phytol.">
        <title>Comparative genomics reveals dynamic genome evolution in host specialist ectomycorrhizal fungi.</title>
        <authorList>
            <person name="Lofgren L.A."/>
            <person name="Nguyen N.H."/>
            <person name="Vilgalys R."/>
            <person name="Ruytinx J."/>
            <person name="Liao H.L."/>
            <person name="Branco S."/>
            <person name="Kuo A."/>
            <person name="LaButti K."/>
            <person name="Lipzen A."/>
            <person name="Andreopoulos W."/>
            <person name="Pangilinan J."/>
            <person name="Riley R."/>
            <person name="Hundley H."/>
            <person name="Na H."/>
            <person name="Barry K."/>
            <person name="Grigoriev I.V."/>
            <person name="Stajich J.E."/>
            <person name="Kennedy P.G."/>
        </authorList>
    </citation>
    <scope>NUCLEOTIDE SEQUENCE</scope>
    <source>
        <strain evidence="2">S12</strain>
    </source>
</reference>
<dbReference type="AlphaFoldDB" id="A0A9P7DHX5"/>
<feature type="region of interest" description="Disordered" evidence="1">
    <location>
        <begin position="372"/>
        <end position="441"/>
    </location>
</feature>
<keyword evidence="3" id="KW-1185">Reference proteome</keyword>
<sequence>MYIPPFDTTSYSILTSLLSSIPTSLPSIPETLTTRTSSPSTTSVMNLSTPGQQTSSQQSTSDNPQNVTPQSSQTSSSDSPTPTLPTTFPGGSPTTVPGAQSSHIPQSLCGSPVNTTLHSPFAGVAKNCCRGPVPNLGSNLTNGQVRPWFGPWFHILDGPNRNEVRTFPNRSEPRTELSSQYRRGTPMLTSTSTSTSTSPPMVMSTSGILKIRIVFESDARIPHPRLSEDAQDLLFACPRFPGDARDLLFACFTHKGSKPHQDAKDIVFYNDPDDIIPLGTPSSAQPTLSTTPTGSDAFSVLLKAGRKPAPVTAGARRSIRTFKPSARLHDADNACSHPSSSNSSTARKRALSSATERLVSKKVALQLSAPLSDDDDFHAAGADTDTDTDPGTGHTGHSESVEDEDAPEDDDAPTAEDEPDDEPDDEPQDSNIRATLSKRMGMRRNALATSTFTALQLLKGAYRNGHLSAAVEAEGHAASLDK</sequence>
<organism evidence="2 3">
    <name type="scientific">Suillus plorans</name>
    <dbReference type="NCBI Taxonomy" id="116603"/>
    <lineage>
        <taxon>Eukaryota</taxon>
        <taxon>Fungi</taxon>
        <taxon>Dikarya</taxon>
        <taxon>Basidiomycota</taxon>
        <taxon>Agaricomycotina</taxon>
        <taxon>Agaricomycetes</taxon>
        <taxon>Agaricomycetidae</taxon>
        <taxon>Boletales</taxon>
        <taxon>Suillineae</taxon>
        <taxon>Suillaceae</taxon>
        <taxon>Suillus</taxon>
    </lineage>
</organism>
<proteinExistence type="predicted"/>
<evidence type="ECO:0000256" key="1">
    <source>
        <dbReference type="SAM" id="MobiDB-lite"/>
    </source>
</evidence>
<name>A0A9P7DHX5_9AGAM</name>
<dbReference type="RefSeq" id="XP_041159879.1">
    <property type="nucleotide sequence ID" value="XM_041300163.1"/>
</dbReference>
<feature type="compositionally biased region" description="Low complexity" evidence="1">
    <location>
        <begin position="52"/>
        <end position="98"/>
    </location>
</feature>
<dbReference type="EMBL" id="JABBWE010000030">
    <property type="protein sequence ID" value="KAG1793454.1"/>
    <property type="molecule type" value="Genomic_DNA"/>
</dbReference>
<feature type="region of interest" description="Disordered" evidence="1">
    <location>
        <begin position="325"/>
        <end position="353"/>
    </location>
</feature>
<dbReference type="GeneID" id="64593927"/>
<dbReference type="OrthoDB" id="3260017at2759"/>
<dbReference type="Proteomes" id="UP000719766">
    <property type="component" value="Unassembled WGS sequence"/>
</dbReference>
<protein>
    <submittedName>
        <fullName evidence="2">Uncharacterized protein</fullName>
    </submittedName>
</protein>
<feature type="compositionally biased region" description="Low complexity" evidence="1">
    <location>
        <begin position="22"/>
        <end position="43"/>
    </location>
</feature>
<comment type="caution">
    <text evidence="2">The sequence shown here is derived from an EMBL/GenBank/DDBJ whole genome shotgun (WGS) entry which is preliminary data.</text>
</comment>
<feature type="compositionally biased region" description="Acidic residues" evidence="1">
    <location>
        <begin position="401"/>
        <end position="428"/>
    </location>
</feature>
<accession>A0A9P7DHX5</accession>